<dbReference type="EMBL" id="LT629710">
    <property type="protein sequence ID" value="SDP47924.1"/>
    <property type="molecule type" value="Genomic_DNA"/>
</dbReference>
<dbReference type="PROSITE" id="PS00182">
    <property type="entry name" value="GLNA_ADENYLATION"/>
    <property type="match status" value="1"/>
</dbReference>
<dbReference type="FunFam" id="3.30.590.10:FF:000001">
    <property type="entry name" value="Glutamine synthetase"/>
    <property type="match status" value="1"/>
</dbReference>
<feature type="binding site" evidence="14">
    <location>
        <begin position="267"/>
        <end position="268"/>
    </location>
    <ligand>
        <name>L-glutamate</name>
        <dbReference type="ChEBI" id="CHEBI:29985"/>
    </ligand>
</feature>
<feature type="binding site" evidence="14">
    <location>
        <position position="331"/>
    </location>
    <ligand>
        <name>L-glutamate</name>
        <dbReference type="ChEBI" id="CHEBI:29985"/>
    </ligand>
</feature>
<evidence type="ECO:0000259" key="22">
    <source>
        <dbReference type="PROSITE" id="PS51986"/>
    </source>
</evidence>
<evidence type="ECO:0000256" key="17">
    <source>
        <dbReference type="PIRSR" id="PIRSR604809-50"/>
    </source>
</evidence>
<evidence type="ECO:0000256" key="16">
    <source>
        <dbReference type="PIRSR" id="PIRSR604809-3"/>
    </source>
</evidence>
<dbReference type="NCBIfam" id="TIGR00653">
    <property type="entry name" value="GlnA"/>
    <property type="match status" value="1"/>
</dbReference>
<dbReference type="OrthoDB" id="9807095at2"/>
<feature type="domain" description="GS catalytic" evidence="23">
    <location>
        <begin position="107"/>
        <end position="473"/>
    </location>
</feature>
<comment type="subcellular location">
    <subcellularLocation>
        <location evidence="1 20">Cytoplasm</location>
    </subcellularLocation>
</comment>
<gene>
    <name evidence="24" type="ORF">SAMN04515671_4416</name>
</gene>
<feature type="binding site" evidence="16">
    <location>
        <position position="132"/>
    </location>
    <ligand>
        <name>Mg(2+)</name>
        <dbReference type="ChEBI" id="CHEBI:18420"/>
        <label>1</label>
    </ligand>
</feature>
<dbReference type="GO" id="GO:0019740">
    <property type="term" value="P:nitrogen utilization"/>
    <property type="evidence" value="ECO:0007669"/>
    <property type="project" value="TreeGrafter"/>
</dbReference>
<dbReference type="Pfam" id="PF03951">
    <property type="entry name" value="Gln-synt_N"/>
    <property type="match status" value="1"/>
</dbReference>
<evidence type="ECO:0000256" key="6">
    <source>
        <dbReference type="ARBA" id="ARBA00022490"/>
    </source>
</evidence>
<keyword evidence="10 15" id="KW-0547">Nucleotide-binding</keyword>
<evidence type="ECO:0000313" key="24">
    <source>
        <dbReference type="EMBL" id="SDP47924.1"/>
    </source>
</evidence>
<comment type="similarity">
    <text evidence="2 18 19">Belongs to the glutamine synthetase family.</text>
</comment>
<dbReference type="SMART" id="SM01230">
    <property type="entry name" value="Gln-synt_C"/>
    <property type="match status" value="1"/>
</dbReference>
<feature type="binding site" evidence="14">
    <location>
        <position position="364"/>
    </location>
    <ligand>
        <name>L-glutamate</name>
        <dbReference type="ChEBI" id="CHEBI:29985"/>
    </ligand>
</feature>
<evidence type="ECO:0000256" key="5">
    <source>
        <dbReference type="ARBA" id="ARBA00021364"/>
    </source>
</evidence>
<dbReference type="GO" id="GO:0004356">
    <property type="term" value="F:glutamine synthetase activity"/>
    <property type="evidence" value="ECO:0007669"/>
    <property type="project" value="UniProtKB-EC"/>
</dbReference>
<dbReference type="InterPro" id="IPR027302">
    <property type="entry name" value="Gln_synth_N_conserv_site"/>
</dbReference>
<feature type="binding site" evidence="16">
    <location>
        <position position="134"/>
    </location>
    <ligand>
        <name>Mg(2+)</name>
        <dbReference type="ChEBI" id="CHEBI:18420"/>
        <label>1</label>
    </ligand>
</feature>
<dbReference type="GO" id="GO:0016020">
    <property type="term" value="C:membrane"/>
    <property type="evidence" value="ECO:0007669"/>
    <property type="project" value="TreeGrafter"/>
</dbReference>
<evidence type="ECO:0000256" key="8">
    <source>
        <dbReference type="ARBA" id="ARBA00022598"/>
    </source>
</evidence>
<dbReference type="PROSITE" id="PS00181">
    <property type="entry name" value="GLNA_ATP"/>
    <property type="match status" value="1"/>
</dbReference>
<dbReference type="GO" id="GO:0006542">
    <property type="term" value="P:glutamine biosynthetic process"/>
    <property type="evidence" value="ECO:0007669"/>
    <property type="project" value="InterPro"/>
</dbReference>
<dbReference type="Proteomes" id="UP000198741">
    <property type="component" value="Chromosome I"/>
</dbReference>
<feature type="binding site" evidence="16">
    <location>
        <position position="272"/>
    </location>
    <ligand>
        <name>Mg(2+)</name>
        <dbReference type="ChEBI" id="CHEBI:18420"/>
        <label>1</label>
    </ligand>
</feature>
<protein>
    <recommendedName>
        <fullName evidence="5 21">Glutamine synthetase</fullName>
        <ecNumber evidence="4 21">6.3.1.2</ecNumber>
    </recommendedName>
</protein>
<dbReference type="PANTHER" id="PTHR43407:SF1">
    <property type="entry name" value="LENGSIN"/>
    <property type="match status" value="1"/>
</dbReference>
<keyword evidence="7 17" id="KW-0597">Phosphoprotein</keyword>
<keyword evidence="9 16" id="KW-0479">Metal-binding</keyword>
<evidence type="ECO:0000256" key="11">
    <source>
        <dbReference type="ARBA" id="ARBA00022840"/>
    </source>
</evidence>
<accession>A0A1H0T1V4</accession>
<evidence type="ECO:0000259" key="23">
    <source>
        <dbReference type="PROSITE" id="PS51987"/>
    </source>
</evidence>
<feature type="binding site" evidence="15">
    <location>
        <position position="210"/>
    </location>
    <ligand>
        <name>ATP</name>
        <dbReference type="ChEBI" id="CHEBI:30616"/>
    </ligand>
</feature>
<comment type="subunit">
    <text evidence="3 20">Oligomer of 12 subunits arranged in the form of two hexagons.</text>
</comment>
<evidence type="ECO:0000256" key="14">
    <source>
        <dbReference type="PIRSR" id="PIRSR604809-1"/>
    </source>
</evidence>
<evidence type="ECO:0000256" key="21">
    <source>
        <dbReference type="RuleBase" id="RU004356"/>
    </source>
</evidence>
<feature type="binding site" evidence="15">
    <location>
        <position position="357"/>
    </location>
    <ligand>
        <name>ATP</name>
        <dbReference type="ChEBI" id="CHEBI:30616"/>
    </ligand>
</feature>
<dbReference type="RefSeq" id="WP_090480531.1">
    <property type="nucleotide sequence ID" value="NZ_LT629710.1"/>
</dbReference>
<feature type="domain" description="GS beta-grasp" evidence="22">
    <location>
        <begin position="15"/>
        <end position="99"/>
    </location>
</feature>
<dbReference type="InterPro" id="IPR027303">
    <property type="entry name" value="Gln_synth_gly_rich_site"/>
</dbReference>
<reference evidence="24 25" key="1">
    <citation type="submission" date="2016-10" db="EMBL/GenBank/DDBJ databases">
        <authorList>
            <person name="de Groot N.N."/>
        </authorList>
    </citation>
    <scope>NUCLEOTIDE SEQUENCE [LARGE SCALE GENOMIC DNA]</scope>
    <source>
        <strain evidence="25">P4-7,KCTC 19426,CECT 7604</strain>
    </source>
</reference>
<name>A0A1H0T1V4_9ACTN</name>
<evidence type="ECO:0000256" key="20">
    <source>
        <dbReference type="RuleBase" id="RU000387"/>
    </source>
</evidence>
<organism evidence="24 25">
    <name type="scientific">Nakamurella panacisegetis</name>
    <dbReference type="NCBI Taxonomy" id="1090615"/>
    <lineage>
        <taxon>Bacteria</taxon>
        <taxon>Bacillati</taxon>
        <taxon>Actinomycetota</taxon>
        <taxon>Actinomycetes</taxon>
        <taxon>Nakamurellales</taxon>
        <taxon>Nakamurellaceae</taxon>
        <taxon>Nakamurella</taxon>
    </lineage>
</organism>
<dbReference type="GO" id="GO:0005737">
    <property type="term" value="C:cytoplasm"/>
    <property type="evidence" value="ECO:0007669"/>
    <property type="project" value="UniProtKB-SubCell"/>
</dbReference>
<dbReference type="SUPFAM" id="SSF54368">
    <property type="entry name" value="Glutamine synthetase, N-terminal domain"/>
    <property type="match status" value="1"/>
</dbReference>
<keyword evidence="11 15" id="KW-0067">ATP-binding</keyword>
<feature type="binding site" evidence="14">
    <location>
        <position position="343"/>
    </location>
    <ligand>
        <name>L-glutamate</name>
        <dbReference type="ChEBI" id="CHEBI:29985"/>
    </ligand>
</feature>
<dbReference type="Pfam" id="PF00120">
    <property type="entry name" value="Gln-synt_C"/>
    <property type="match status" value="1"/>
</dbReference>
<evidence type="ECO:0000256" key="2">
    <source>
        <dbReference type="ARBA" id="ARBA00009897"/>
    </source>
</evidence>
<evidence type="ECO:0000256" key="12">
    <source>
        <dbReference type="ARBA" id="ARBA00022842"/>
    </source>
</evidence>
<feature type="binding site" evidence="16">
    <location>
        <position position="362"/>
    </location>
    <ligand>
        <name>Mg(2+)</name>
        <dbReference type="ChEBI" id="CHEBI:18420"/>
        <label>1</label>
    </ligand>
</feature>
<proteinExistence type="inferred from homology"/>
<evidence type="ECO:0000256" key="3">
    <source>
        <dbReference type="ARBA" id="ARBA00011354"/>
    </source>
</evidence>
<dbReference type="Gene3D" id="3.10.20.70">
    <property type="entry name" value="Glutamine synthetase, N-terminal domain"/>
    <property type="match status" value="1"/>
</dbReference>
<feature type="binding site" evidence="14">
    <location>
        <position position="325"/>
    </location>
    <ligand>
        <name>L-glutamate</name>
        <dbReference type="ChEBI" id="CHEBI:29985"/>
    </ligand>
</feature>
<evidence type="ECO:0000256" key="1">
    <source>
        <dbReference type="ARBA" id="ARBA00004496"/>
    </source>
</evidence>
<dbReference type="GO" id="GO:0005524">
    <property type="term" value="F:ATP binding"/>
    <property type="evidence" value="ECO:0007669"/>
    <property type="project" value="UniProtKB-KW"/>
</dbReference>
<dbReference type="PROSITE" id="PS51986">
    <property type="entry name" value="GS_BETA_GRASP"/>
    <property type="match status" value="1"/>
</dbReference>
<dbReference type="InterPro" id="IPR036651">
    <property type="entry name" value="Gln_synt_N_sf"/>
</dbReference>
<dbReference type="STRING" id="1090615.SAMN04515671_4416"/>
<dbReference type="InterPro" id="IPR008147">
    <property type="entry name" value="Gln_synt_N"/>
</dbReference>
<dbReference type="EC" id="6.3.1.2" evidence="4 21"/>
<dbReference type="SUPFAM" id="SSF55931">
    <property type="entry name" value="Glutamine synthetase/guanido kinase"/>
    <property type="match status" value="1"/>
</dbReference>
<feature type="binding site" evidence="16">
    <location>
        <position position="223"/>
    </location>
    <ligand>
        <name>Mg(2+)</name>
        <dbReference type="ChEBI" id="CHEBI:18420"/>
        <label>1</label>
    </ligand>
</feature>
<keyword evidence="8 21" id="KW-0436">Ligase</keyword>
<evidence type="ECO:0000256" key="9">
    <source>
        <dbReference type="ARBA" id="ARBA00022723"/>
    </source>
</evidence>
<dbReference type="PANTHER" id="PTHR43407">
    <property type="entry name" value="GLUTAMINE SYNTHETASE"/>
    <property type="match status" value="1"/>
</dbReference>
<comment type="catalytic activity">
    <reaction evidence="13 21">
        <text>L-glutamate + NH4(+) + ATP = L-glutamine + ADP + phosphate + H(+)</text>
        <dbReference type="Rhea" id="RHEA:16169"/>
        <dbReference type="ChEBI" id="CHEBI:15378"/>
        <dbReference type="ChEBI" id="CHEBI:28938"/>
        <dbReference type="ChEBI" id="CHEBI:29985"/>
        <dbReference type="ChEBI" id="CHEBI:30616"/>
        <dbReference type="ChEBI" id="CHEBI:43474"/>
        <dbReference type="ChEBI" id="CHEBI:58359"/>
        <dbReference type="ChEBI" id="CHEBI:456216"/>
        <dbReference type="EC" id="6.3.1.2"/>
    </reaction>
</comment>
<comment type="cofactor">
    <cofactor evidence="16">
        <name>Mg(2+)</name>
        <dbReference type="ChEBI" id="CHEBI:18420"/>
    </cofactor>
    <text evidence="16">Binds 2 Mg(2+) ions per subunit.</text>
</comment>
<feature type="binding site" evidence="15">
    <location>
        <begin position="274"/>
        <end position="276"/>
    </location>
    <ligand>
        <name>ATP</name>
        <dbReference type="ChEBI" id="CHEBI:30616"/>
    </ligand>
</feature>
<evidence type="ECO:0000256" key="18">
    <source>
        <dbReference type="PROSITE-ProRule" id="PRU01330"/>
    </source>
</evidence>
<dbReference type="InterPro" id="IPR001637">
    <property type="entry name" value="Gln_synth_I_adenylation_site"/>
</dbReference>
<dbReference type="PROSITE" id="PS51987">
    <property type="entry name" value="GS_CATALYTIC"/>
    <property type="match status" value="1"/>
</dbReference>
<dbReference type="InterPro" id="IPR004809">
    <property type="entry name" value="Gln_synth_I"/>
</dbReference>
<evidence type="ECO:0000256" key="4">
    <source>
        <dbReference type="ARBA" id="ARBA00012937"/>
    </source>
</evidence>
<keyword evidence="12 16" id="KW-0460">Magnesium</keyword>
<feature type="binding site" evidence="15">
    <location>
        <begin position="226"/>
        <end position="228"/>
    </location>
    <ligand>
        <name>ATP</name>
        <dbReference type="ChEBI" id="CHEBI:30616"/>
    </ligand>
</feature>
<evidence type="ECO:0000256" key="10">
    <source>
        <dbReference type="ARBA" id="ARBA00022741"/>
    </source>
</evidence>
<evidence type="ECO:0000256" key="19">
    <source>
        <dbReference type="RuleBase" id="RU000384"/>
    </source>
</evidence>
<dbReference type="PROSITE" id="PS00180">
    <property type="entry name" value="GLNA_1"/>
    <property type="match status" value="1"/>
</dbReference>
<keyword evidence="6 20" id="KW-0963">Cytoplasm</keyword>
<dbReference type="Gene3D" id="3.30.590.10">
    <property type="entry name" value="Glutamine synthetase/guanido kinase, catalytic domain"/>
    <property type="match status" value="1"/>
</dbReference>
<feature type="binding site" evidence="15">
    <location>
        <position position="343"/>
    </location>
    <ligand>
        <name>ATP</name>
        <dbReference type="ChEBI" id="CHEBI:30616"/>
    </ligand>
</feature>
<dbReference type="AlphaFoldDB" id="A0A1H0T1V4"/>
<sequence>MFSTPEELVAYIKDNDVEVFDIRFCDLPGLMNHLTVPAATVSVDSLATGMAFDGSSIKGFQSIHESDMTLLPDVTTARIDPFRRRKTMTCNFFVHDPLTLQPYSRDPRNVARKAEEYLASTGIADTCYFGAEAEFYIFDEVRFDTTMNGSFYHVDSEEGWWNTGREEEGGNKGYKTRVKGGYFPVPPYDHQADLREDMTANLLSMGFDVERGHHEVGTGGQAEINYKFNTLLASADEVMLFKYIIKNTAWQAGKTATFMPKPLFGDNGSGMHAHQSLWSGGKPLFYDEAGYGGLSDIARYYIGGLLHHAPSLLAFTNPTVNSYHRLVPGYEAPVNLVYSARNRSACIRIPLTGTNAKAKRLEFRCPDPSANPYLAFAAMMMAGLDGIKNKIEPPAPVDKDLYELPPDEAANIPQVPSSLDAVINRLEEDHDYLLEGGVFTPDLIDMWIKLKREEIDAIRLRPHPHEFAMYYDI</sequence>
<feature type="binding site" evidence="16">
    <location>
        <position position="215"/>
    </location>
    <ligand>
        <name>Mg(2+)</name>
        <dbReference type="ChEBI" id="CHEBI:18420"/>
        <label>1</label>
    </ligand>
</feature>
<keyword evidence="25" id="KW-1185">Reference proteome</keyword>
<dbReference type="GO" id="GO:0046872">
    <property type="term" value="F:metal ion binding"/>
    <property type="evidence" value="ECO:0007669"/>
    <property type="project" value="UniProtKB-KW"/>
</dbReference>
<feature type="modified residue" description="O-AMP-tyrosine" evidence="17">
    <location>
        <position position="402"/>
    </location>
</feature>
<evidence type="ECO:0000256" key="13">
    <source>
        <dbReference type="ARBA" id="ARBA00049436"/>
    </source>
</evidence>
<evidence type="ECO:0000256" key="7">
    <source>
        <dbReference type="ARBA" id="ARBA00022553"/>
    </source>
</evidence>
<evidence type="ECO:0000313" key="25">
    <source>
        <dbReference type="Proteomes" id="UP000198741"/>
    </source>
</evidence>
<dbReference type="InterPro" id="IPR014746">
    <property type="entry name" value="Gln_synth/guanido_kin_cat_dom"/>
</dbReference>
<evidence type="ECO:0000256" key="15">
    <source>
        <dbReference type="PIRSR" id="PIRSR604809-2"/>
    </source>
</evidence>
<dbReference type="InterPro" id="IPR008146">
    <property type="entry name" value="Gln_synth_cat_dom"/>
</dbReference>